<organism evidence="2 3">
    <name type="scientific">Microbacterium rhizosphaerae</name>
    <dbReference type="NCBI Taxonomy" id="1678237"/>
    <lineage>
        <taxon>Bacteria</taxon>
        <taxon>Bacillati</taxon>
        <taxon>Actinomycetota</taxon>
        <taxon>Actinomycetes</taxon>
        <taxon>Micrococcales</taxon>
        <taxon>Microbacteriaceae</taxon>
        <taxon>Microbacterium</taxon>
    </lineage>
</organism>
<proteinExistence type="predicted"/>
<dbReference type="SUPFAM" id="SSF52317">
    <property type="entry name" value="Class I glutamine amidotransferase-like"/>
    <property type="match status" value="1"/>
</dbReference>
<dbReference type="InterPro" id="IPR029062">
    <property type="entry name" value="Class_I_gatase-like"/>
</dbReference>
<evidence type="ECO:0000313" key="2">
    <source>
        <dbReference type="EMBL" id="WPR89153.1"/>
    </source>
</evidence>
<gene>
    <name evidence="2" type="ORF">SM116_15525</name>
</gene>
<dbReference type="Pfam" id="PF06283">
    <property type="entry name" value="ThuA"/>
    <property type="match status" value="1"/>
</dbReference>
<dbReference type="RefSeq" id="WP_320941870.1">
    <property type="nucleotide sequence ID" value="NZ_BAABEU010000001.1"/>
</dbReference>
<feature type="domain" description="ThuA-like" evidence="1">
    <location>
        <begin position="7"/>
        <end position="230"/>
    </location>
</feature>
<dbReference type="Proteomes" id="UP001323798">
    <property type="component" value="Chromosome"/>
</dbReference>
<dbReference type="PANTHER" id="PTHR40469">
    <property type="entry name" value="SECRETED GLYCOSYL HYDROLASE"/>
    <property type="match status" value="1"/>
</dbReference>
<evidence type="ECO:0000259" key="1">
    <source>
        <dbReference type="Pfam" id="PF06283"/>
    </source>
</evidence>
<dbReference type="Gene3D" id="3.40.50.880">
    <property type="match status" value="1"/>
</dbReference>
<name>A0ABZ0SJ92_9MICO</name>
<evidence type="ECO:0000313" key="3">
    <source>
        <dbReference type="Proteomes" id="UP001323798"/>
    </source>
</evidence>
<sequence>MTDTRHALVVRGGWEGHQPVAATERFLPFLAANGFDVRIEESTAVYADAAAMAETDLIVQSVTMSTIEPAELAGLRGAIEAGTGFTGWHGGIADSFRASSDYLQLVGGQFATHPAVGPGETRLEGEENFRDYTVNITDLGRTHPITAGLDDFDLHTEQYWVLVDELNDVLATTTHPAEAWQPWHRPHTSPVVWTRAWGRGRIVVTTPGHSLDVLDNPSVRTIIERGMLWAARTA</sequence>
<keyword evidence="3" id="KW-1185">Reference proteome</keyword>
<protein>
    <submittedName>
        <fullName evidence="2">ThuA domain-containing protein</fullName>
    </submittedName>
</protein>
<dbReference type="EMBL" id="CP139368">
    <property type="protein sequence ID" value="WPR89153.1"/>
    <property type="molecule type" value="Genomic_DNA"/>
</dbReference>
<reference evidence="2 3" key="1">
    <citation type="submission" date="2023-11" db="EMBL/GenBank/DDBJ databases">
        <title>Genome sequence of Microbacterium rhizosphaerae KACC 19337.</title>
        <authorList>
            <person name="Choi H."/>
            <person name="Kim S."/>
            <person name="Kim Y."/>
            <person name="Kwon S.-W."/>
            <person name="Heo J."/>
        </authorList>
    </citation>
    <scope>NUCLEOTIDE SEQUENCE [LARGE SCALE GENOMIC DNA]</scope>
    <source>
        <strain evidence="2 3">KACC 19337</strain>
    </source>
</reference>
<dbReference type="InterPro" id="IPR029010">
    <property type="entry name" value="ThuA-like"/>
</dbReference>
<accession>A0ABZ0SJ92</accession>
<dbReference type="PANTHER" id="PTHR40469:SF2">
    <property type="entry name" value="GALACTOSE-BINDING DOMAIN-LIKE SUPERFAMILY PROTEIN"/>
    <property type="match status" value="1"/>
</dbReference>